<dbReference type="InterPro" id="IPR058442">
    <property type="entry name" value="DUF8129"/>
</dbReference>
<proteinExistence type="predicted"/>
<feature type="region of interest" description="Disordered" evidence="1">
    <location>
        <begin position="78"/>
        <end position="165"/>
    </location>
</feature>
<dbReference type="Proteomes" id="UP000677152">
    <property type="component" value="Chromosome"/>
</dbReference>
<dbReference type="EMBL" id="CP073249">
    <property type="protein sequence ID" value="QUF07547.1"/>
    <property type="molecule type" value="Genomic_DNA"/>
</dbReference>
<evidence type="ECO:0000256" key="1">
    <source>
        <dbReference type="SAM" id="MobiDB-lite"/>
    </source>
</evidence>
<name>A0AA45R6Y9_9PSEU</name>
<organism evidence="3 4">
    <name type="scientific">Actinosynnema pretiosum subsp. pretiosum</name>
    <dbReference type="NCBI Taxonomy" id="103721"/>
    <lineage>
        <taxon>Bacteria</taxon>
        <taxon>Bacillati</taxon>
        <taxon>Actinomycetota</taxon>
        <taxon>Actinomycetes</taxon>
        <taxon>Pseudonocardiales</taxon>
        <taxon>Pseudonocardiaceae</taxon>
        <taxon>Actinosynnema</taxon>
    </lineage>
</organism>
<accession>A0AA45R6Y9</accession>
<dbReference type="Pfam" id="PF26450">
    <property type="entry name" value="DUF8129"/>
    <property type="match status" value="1"/>
</dbReference>
<evidence type="ECO:0000313" key="4">
    <source>
        <dbReference type="Proteomes" id="UP000677152"/>
    </source>
</evidence>
<feature type="domain" description="DUF8129" evidence="2">
    <location>
        <begin position="167"/>
        <end position="211"/>
    </location>
</feature>
<evidence type="ECO:0000259" key="2">
    <source>
        <dbReference type="Pfam" id="PF26450"/>
    </source>
</evidence>
<dbReference type="InterPro" id="IPR047728">
    <property type="entry name" value="LipDrop-assoc"/>
</dbReference>
<sequence>MKQLPLPVRLAAGLAVTAVEQARKLPGQLAGLPVTVVSEALQLSMRVQQTVTELAIRGDDVLAGLRTVEQEPEWAVFDEDEADAPPRTAPSAAPAAKTPSEQERRSAAEGIAKVAAATGAADPADSNADSNADDDQGDDSGDPWAREERALAAESPTALPEYDSMSLPQLRAKLRSLSEDDLEQLLAHERAHESRPEFTGMLARRLANLRAES</sequence>
<reference evidence="3" key="1">
    <citation type="submission" date="2021-04" db="EMBL/GenBank/DDBJ databases">
        <title>Genomic sequence of Actinosynnema pretiosum subsp. pretiosum ATCC 31280 (C-14919).</title>
        <authorList>
            <person name="Bai L."/>
            <person name="Wang X."/>
            <person name="Xiao Y."/>
        </authorList>
    </citation>
    <scope>NUCLEOTIDE SEQUENCE</scope>
    <source>
        <strain evidence="3">ATCC 31280</strain>
    </source>
</reference>
<protein>
    <submittedName>
        <fullName evidence="3">Lipid droplet-associated protein</fullName>
    </submittedName>
</protein>
<evidence type="ECO:0000313" key="3">
    <source>
        <dbReference type="EMBL" id="QUF07547.1"/>
    </source>
</evidence>
<dbReference type="AlphaFoldDB" id="A0AA45R6Y9"/>
<dbReference type="NCBIfam" id="NF033649">
    <property type="entry name" value="LipDrop_Rv1109c"/>
    <property type="match status" value="1"/>
</dbReference>
<feature type="compositionally biased region" description="Low complexity" evidence="1">
    <location>
        <begin position="108"/>
        <end position="130"/>
    </location>
</feature>
<feature type="compositionally biased region" description="Low complexity" evidence="1">
    <location>
        <begin position="85"/>
        <end position="99"/>
    </location>
</feature>
<feature type="compositionally biased region" description="Acidic residues" evidence="1">
    <location>
        <begin position="131"/>
        <end position="141"/>
    </location>
</feature>
<gene>
    <name evidence="3" type="ORF">KCV87_16935</name>
</gene>